<proteinExistence type="predicted"/>
<gene>
    <name evidence="1" type="ORF">TNIN_278911</name>
</gene>
<protein>
    <submittedName>
        <fullName evidence="1">Uncharacterized protein</fullName>
    </submittedName>
</protein>
<reference evidence="1" key="1">
    <citation type="submission" date="2020-08" db="EMBL/GenBank/DDBJ databases">
        <title>Multicomponent nature underlies the extraordinary mechanical properties of spider dragline silk.</title>
        <authorList>
            <person name="Kono N."/>
            <person name="Nakamura H."/>
            <person name="Mori M."/>
            <person name="Yoshida Y."/>
            <person name="Ohtoshi R."/>
            <person name="Malay A.D."/>
            <person name="Moran D.A.P."/>
            <person name="Tomita M."/>
            <person name="Numata K."/>
            <person name="Arakawa K."/>
        </authorList>
    </citation>
    <scope>NUCLEOTIDE SEQUENCE</scope>
</reference>
<comment type="caution">
    <text evidence="1">The sequence shown here is derived from an EMBL/GenBank/DDBJ whole genome shotgun (WGS) entry which is preliminary data.</text>
</comment>
<name>A0A8X6XYU0_9ARAC</name>
<dbReference type="Proteomes" id="UP000886998">
    <property type="component" value="Unassembled WGS sequence"/>
</dbReference>
<dbReference type="EMBL" id="BMAV01014440">
    <property type="protein sequence ID" value="GFY62861.1"/>
    <property type="molecule type" value="Genomic_DNA"/>
</dbReference>
<accession>A0A8X6XYU0</accession>
<keyword evidence="2" id="KW-1185">Reference proteome</keyword>
<evidence type="ECO:0000313" key="2">
    <source>
        <dbReference type="Proteomes" id="UP000886998"/>
    </source>
</evidence>
<sequence>MAFALQNSTIEEQQSVIRFLTVEGKKPAAKKSVDGDRLWGEMCLTSLSENGVPVFVQAVRVWVMTRDQATSDLLDKVDDIARSDWRVTLRMLALKVDVSYGTVWTIVH</sequence>
<dbReference type="OrthoDB" id="6433839at2759"/>
<organism evidence="1 2">
    <name type="scientific">Trichonephila inaurata madagascariensis</name>
    <dbReference type="NCBI Taxonomy" id="2747483"/>
    <lineage>
        <taxon>Eukaryota</taxon>
        <taxon>Metazoa</taxon>
        <taxon>Ecdysozoa</taxon>
        <taxon>Arthropoda</taxon>
        <taxon>Chelicerata</taxon>
        <taxon>Arachnida</taxon>
        <taxon>Araneae</taxon>
        <taxon>Araneomorphae</taxon>
        <taxon>Entelegynae</taxon>
        <taxon>Araneoidea</taxon>
        <taxon>Nephilidae</taxon>
        <taxon>Trichonephila</taxon>
        <taxon>Trichonephila inaurata</taxon>
    </lineage>
</organism>
<evidence type="ECO:0000313" key="1">
    <source>
        <dbReference type="EMBL" id="GFY62861.1"/>
    </source>
</evidence>
<dbReference type="AlphaFoldDB" id="A0A8X6XYU0"/>